<comment type="caution">
    <text evidence="4">The sequence shown here is derived from an EMBL/GenBank/DDBJ whole genome shotgun (WGS) entry which is preliminary data.</text>
</comment>
<dbReference type="PANTHER" id="PTHR15696:SF36">
    <property type="entry name" value="NONSENSE-MEDIATED MRNA DECAY FACTOR"/>
    <property type="match status" value="1"/>
</dbReference>
<dbReference type="InterPro" id="IPR011990">
    <property type="entry name" value="TPR-like_helical_dom_sf"/>
</dbReference>
<protein>
    <recommendedName>
        <fullName evidence="6">DNA/RNA-binding domain-containing protein</fullName>
    </recommendedName>
</protein>
<evidence type="ECO:0000259" key="2">
    <source>
        <dbReference type="Pfam" id="PF10373"/>
    </source>
</evidence>
<gene>
    <name evidence="4" type="ORF">EUX98_g4699</name>
</gene>
<evidence type="ECO:0000313" key="4">
    <source>
        <dbReference type="EMBL" id="THH29500.1"/>
    </source>
</evidence>
<dbReference type="InterPro" id="IPR019458">
    <property type="entry name" value="Est1-like_N"/>
</dbReference>
<sequence length="761" mass="86067">MSDLPGQIAREAKSLQVGLKELLKTHDVLDKEIEIHRKNLRRQYLRLLFVHPYAKESREAETHLWMQTSYSLIAIYKQRIGSLDRAIQNPPRQPQQNAQPQRVVEYRKLLQRFRQFLSEEERFWTQLIVRFRRNFAVDAAQPALNVLQITAEEEAPPPGTDAATGTRRNLNQFPPESDTPEATPPATTVSQRESRLAILSKSLVCLGDIARYKEQYNESGGRPRAGHEDGPPAVAAGKSRSGKRGGAPPAATPMLLPRLRDYSRARACYEQARSLVPHDGNPSHQLAILCSYEKDMFNSLTHYYRALCVRQPYDTASENMGTVLSRALDMWKARRAKREEEAQTDPDSIAPRLRVEGIKEKVIVLHALWRVDANDEEGLTEKTLQDFDTLVSERILPLDHISKVIILSQGALWKHRMVRQPTTGERKVRSPSTENRIASHLLDLHRIILRISARELSELSPEDAAHKDLAQRIPAVFRRTIPALRMAGKWIRANTRYLAQAAGVTPEYARSRGRGRDGKQTSHSKEKTTPPISINGLEAFWHEYVNFMNILTTTFPSDQLPQMTFPLEEDTDMVGFLPLRKYMFVDGKTPVPYAGSVVRPDLRGMAPLKDATLGLHPNEEQLMRISDIIVDAHAVVEDENTPVASVDGRFEYRKPTAAPRTEPTSNGLHRASHATVHATALQAEPEVAGQGYDSDDDNMTVATRTDDDLVEDAVQHVLDAFEAEDDDDEIVWNLTYVYQPLFSECRFTYIVQTHSLSLARS</sequence>
<name>A0A4S4N1C3_9APHY</name>
<dbReference type="Pfam" id="PF10373">
    <property type="entry name" value="EST1_DNA_bind"/>
    <property type="match status" value="1"/>
</dbReference>
<dbReference type="InterPro" id="IPR018834">
    <property type="entry name" value="DNA/RNA-bd_Est1-type"/>
</dbReference>
<evidence type="ECO:0000313" key="5">
    <source>
        <dbReference type="Proteomes" id="UP000308730"/>
    </source>
</evidence>
<reference evidence="4 5" key="1">
    <citation type="submission" date="2019-02" db="EMBL/GenBank/DDBJ databases">
        <title>Genome sequencing of the rare red list fungi Antrodiella citrinella (Flaviporus citrinellus).</title>
        <authorList>
            <person name="Buettner E."/>
            <person name="Kellner H."/>
        </authorList>
    </citation>
    <scope>NUCLEOTIDE SEQUENCE [LARGE SCALE GENOMIC DNA]</scope>
    <source>
        <strain evidence="4 5">DSM 108506</strain>
    </source>
</reference>
<feature type="region of interest" description="Disordered" evidence="1">
    <location>
        <begin position="150"/>
        <end position="193"/>
    </location>
</feature>
<feature type="region of interest" description="Disordered" evidence="1">
    <location>
        <begin position="217"/>
        <end position="254"/>
    </location>
</feature>
<evidence type="ECO:0000256" key="1">
    <source>
        <dbReference type="SAM" id="MobiDB-lite"/>
    </source>
</evidence>
<dbReference type="SUPFAM" id="SSF48452">
    <property type="entry name" value="TPR-like"/>
    <property type="match status" value="1"/>
</dbReference>
<feature type="domain" description="DNA/RNA-binding" evidence="2">
    <location>
        <begin position="265"/>
        <end position="581"/>
    </location>
</feature>
<keyword evidence="5" id="KW-1185">Reference proteome</keyword>
<dbReference type="PANTHER" id="PTHR15696">
    <property type="entry name" value="SMG-7 SUPPRESSOR WITH MORPHOLOGICAL EFFECT ON GENITALIA PROTEIN 7"/>
    <property type="match status" value="1"/>
</dbReference>
<proteinExistence type="predicted"/>
<feature type="compositionally biased region" description="Basic and acidic residues" evidence="1">
    <location>
        <begin position="514"/>
        <end position="528"/>
    </location>
</feature>
<accession>A0A4S4N1C3</accession>
<dbReference type="InterPro" id="IPR045153">
    <property type="entry name" value="Est1/Ebs1-like"/>
</dbReference>
<evidence type="ECO:0000259" key="3">
    <source>
        <dbReference type="Pfam" id="PF10374"/>
    </source>
</evidence>
<dbReference type="AlphaFoldDB" id="A0A4S4N1C3"/>
<dbReference type="Proteomes" id="UP000308730">
    <property type="component" value="Unassembled WGS sequence"/>
</dbReference>
<dbReference type="OrthoDB" id="69928at2759"/>
<organism evidence="4 5">
    <name type="scientific">Antrodiella citrinella</name>
    <dbReference type="NCBI Taxonomy" id="2447956"/>
    <lineage>
        <taxon>Eukaryota</taxon>
        <taxon>Fungi</taxon>
        <taxon>Dikarya</taxon>
        <taxon>Basidiomycota</taxon>
        <taxon>Agaricomycotina</taxon>
        <taxon>Agaricomycetes</taxon>
        <taxon>Polyporales</taxon>
        <taxon>Steccherinaceae</taxon>
        <taxon>Antrodiella</taxon>
    </lineage>
</organism>
<feature type="region of interest" description="Disordered" evidence="1">
    <location>
        <begin position="508"/>
        <end position="531"/>
    </location>
</feature>
<evidence type="ECO:0008006" key="6">
    <source>
        <dbReference type="Google" id="ProtNLM"/>
    </source>
</evidence>
<dbReference type="Gene3D" id="1.25.40.10">
    <property type="entry name" value="Tetratricopeptide repeat domain"/>
    <property type="match status" value="1"/>
</dbReference>
<dbReference type="Pfam" id="PF10374">
    <property type="entry name" value="EST1"/>
    <property type="match status" value="1"/>
</dbReference>
<feature type="domain" description="Telomerase activating protein Est1-like N-terminal" evidence="3">
    <location>
        <begin position="60"/>
        <end position="217"/>
    </location>
</feature>
<dbReference type="EMBL" id="SGPM01000121">
    <property type="protein sequence ID" value="THH29500.1"/>
    <property type="molecule type" value="Genomic_DNA"/>
</dbReference>